<gene>
    <name evidence="1" type="ORF">B0T46_08700</name>
</gene>
<evidence type="ECO:0000313" key="1">
    <source>
        <dbReference type="EMBL" id="ONM49015.1"/>
    </source>
</evidence>
<organism evidence="1 2">
    <name type="scientific">Nocardia donostiensis</name>
    <dbReference type="NCBI Taxonomy" id="1538463"/>
    <lineage>
        <taxon>Bacteria</taxon>
        <taxon>Bacillati</taxon>
        <taxon>Actinomycetota</taxon>
        <taxon>Actinomycetes</taxon>
        <taxon>Mycobacteriales</taxon>
        <taxon>Nocardiaceae</taxon>
        <taxon>Nocardia</taxon>
    </lineage>
</organism>
<dbReference type="Proteomes" id="UP000188836">
    <property type="component" value="Unassembled WGS sequence"/>
</dbReference>
<accession>A0A1W0BAG2</accession>
<evidence type="ECO:0000313" key="2">
    <source>
        <dbReference type="Proteomes" id="UP000188836"/>
    </source>
</evidence>
<protein>
    <submittedName>
        <fullName evidence="1">Uncharacterized protein</fullName>
    </submittedName>
</protein>
<dbReference type="AlphaFoldDB" id="A0A1W0BAG2"/>
<dbReference type="EMBL" id="MUMY01000006">
    <property type="protein sequence ID" value="ONM49015.1"/>
    <property type="molecule type" value="Genomic_DNA"/>
</dbReference>
<keyword evidence="2" id="KW-1185">Reference proteome</keyword>
<proteinExistence type="predicted"/>
<name>A0A1W0BAG2_9NOCA</name>
<sequence>MSGGLTASIGTNCRYQVQVLTNDDADPVVLSDGAGGRFVPNNVTAEPVGPNYKVFTTWWPANTGDLVVTASQSGQVVSTEPIKVGPGIDLMGAGCIVLR</sequence>
<comment type="caution">
    <text evidence="1">The sequence shown here is derived from an EMBL/GenBank/DDBJ whole genome shotgun (WGS) entry which is preliminary data.</text>
</comment>
<reference evidence="1 2" key="1">
    <citation type="journal article" date="2016" name="Antonie Van Leeuwenhoek">
        <title>Nocardia donostiensis sp. nov., isolated from human respiratory specimens.</title>
        <authorList>
            <person name="Ercibengoa M."/>
            <person name="Bell M."/>
            <person name="Marimon J.M."/>
            <person name="Humrighouse B."/>
            <person name="Klenk H.P."/>
            <person name="Potter G."/>
            <person name="Perez-Trallero E."/>
        </authorList>
    </citation>
    <scope>NUCLEOTIDE SEQUENCE [LARGE SCALE GENOMIC DNA]</scope>
    <source>
        <strain evidence="1 2">X1655</strain>
    </source>
</reference>